<gene>
    <name evidence="3" type="primary">bin3_1</name>
    <name evidence="3" type="ORF">BACCIP111899_01983</name>
</gene>
<protein>
    <submittedName>
        <fullName evidence="3">Transposon Tn552 DNA-invertase bin3</fullName>
    </submittedName>
</protein>
<dbReference type="SUPFAM" id="SSF53041">
    <property type="entry name" value="Resolvase-like"/>
    <property type="match status" value="1"/>
</dbReference>
<dbReference type="Pfam" id="PF00239">
    <property type="entry name" value="Resolvase"/>
    <property type="match status" value="1"/>
</dbReference>
<accession>A0ABM8YAL6</accession>
<reference evidence="3 4" key="1">
    <citation type="submission" date="2021-10" db="EMBL/GenBank/DDBJ databases">
        <authorList>
            <person name="Criscuolo A."/>
        </authorList>
    </citation>
    <scope>NUCLEOTIDE SEQUENCE [LARGE SCALE GENOMIC DNA]</scope>
    <source>
        <strain evidence="4">CIP 111899</strain>
    </source>
</reference>
<name>A0ABM8YAL6_9BACI</name>
<dbReference type="Proteomes" id="UP000789423">
    <property type="component" value="Unassembled WGS sequence"/>
</dbReference>
<dbReference type="PANTHER" id="PTHR30461:SF26">
    <property type="entry name" value="RESOLVASE HOMOLOG YNEB"/>
    <property type="match status" value="1"/>
</dbReference>
<dbReference type="InterPro" id="IPR050639">
    <property type="entry name" value="SSR_resolvase"/>
</dbReference>
<dbReference type="Gene3D" id="3.40.50.1390">
    <property type="entry name" value="Resolvase, N-terminal catalytic domain"/>
    <property type="match status" value="1"/>
</dbReference>
<dbReference type="InterPro" id="IPR036162">
    <property type="entry name" value="Resolvase-like_N_sf"/>
</dbReference>
<proteinExistence type="inferred from homology"/>
<evidence type="ECO:0000256" key="1">
    <source>
        <dbReference type="ARBA" id="ARBA00009913"/>
    </source>
</evidence>
<evidence type="ECO:0000313" key="4">
    <source>
        <dbReference type="Proteomes" id="UP000789423"/>
    </source>
</evidence>
<comment type="caution">
    <text evidence="3">The sequence shown here is derived from an EMBL/GenBank/DDBJ whole genome shotgun (WGS) entry which is preliminary data.</text>
</comment>
<evidence type="ECO:0000313" key="3">
    <source>
        <dbReference type="EMBL" id="CAG9612805.1"/>
    </source>
</evidence>
<evidence type="ECO:0000259" key="2">
    <source>
        <dbReference type="PROSITE" id="PS51736"/>
    </source>
</evidence>
<dbReference type="PROSITE" id="PS51736">
    <property type="entry name" value="RECOMBINASES_3"/>
    <property type="match status" value="1"/>
</dbReference>
<dbReference type="CDD" id="cd03768">
    <property type="entry name" value="SR_ResInv"/>
    <property type="match status" value="1"/>
</dbReference>
<sequence>MGINFGYMRVSTKEQNLDRQYEALKGYVTDEKYIYSDKASGKDMEREEFQNMLKAMRSGDTLYIKSIDLLGRNKQQIKEYLQYFKNEGIRVKVIDLPTTMIDIQEGQEGILDMVNNILIEVYTTLAQQERKTIKQRQKEGIAVAKAKGKHLGRPVLALPKEWNKLYKEWKAGKITAVAFMKDVEMKKATFYKKVKEYEATL</sequence>
<dbReference type="PANTHER" id="PTHR30461">
    <property type="entry name" value="DNA-INVERTASE FROM LAMBDOID PROPHAGE"/>
    <property type="match status" value="1"/>
</dbReference>
<dbReference type="EMBL" id="CAKJTI010000007">
    <property type="protein sequence ID" value="CAG9612805.1"/>
    <property type="molecule type" value="Genomic_DNA"/>
</dbReference>
<feature type="domain" description="Resolvase/invertase-type recombinase catalytic" evidence="2">
    <location>
        <begin position="3"/>
        <end position="148"/>
    </location>
</feature>
<dbReference type="RefSeq" id="WP_230574920.1">
    <property type="nucleotide sequence ID" value="NZ_CAKJTI010000007.1"/>
</dbReference>
<dbReference type="SMART" id="SM00857">
    <property type="entry name" value="Resolvase"/>
    <property type="match status" value="1"/>
</dbReference>
<keyword evidence="4" id="KW-1185">Reference proteome</keyword>
<organism evidence="3 4">
    <name type="scientific">Bacillus rhizoplanae</name>
    <dbReference type="NCBI Taxonomy" id="2880966"/>
    <lineage>
        <taxon>Bacteria</taxon>
        <taxon>Bacillati</taxon>
        <taxon>Bacillota</taxon>
        <taxon>Bacilli</taxon>
        <taxon>Bacillales</taxon>
        <taxon>Bacillaceae</taxon>
        <taxon>Bacillus</taxon>
    </lineage>
</organism>
<dbReference type="InterPro" id="IPR006119">
    <property type="entry name" value="Resolv_N"/>
</dbReference>
<comment type="similarity">
    <text evidence="1">Belongs to the site-specific recombinase resolvase family.</text>
</comment>